<comment type="caution">
    <text evidence="3">The sequence shown here is derived from an EMBL/GenBank/DDBJ whole genome shotgun (WGS) entry which is preliminary data.</text>
</comment>
<reference evidence="4" key="1">
    <citation type="submission" date="2017-10" db="EMBL/GenBank/DDBJ databases">
        <title>Rapid genome shrinkage in a self-fertile nematode reveals novel sperm competition proteins.</title>
        <authorList>
            <person name="Yin D."/>
            <person name="Schwarz E.M."/>
            <person name="Thomas C.G."/>
            <person name="Felde R.L."/>
            <person name="Korf I.F."/>
            <person name="Cutter A.D."/>
            <person name="Schartner C.M."/>
            <person name="Ralston E.J."/>
            <person name="Meyer B.J."/>
            <person name="Haag E.S."/>
        </authorList>
    </citation>
    <scope>NUCLEOTIDE SEQUENCE [LARGE SCALE GENOMIC DNA]</scope>
    <source>
        <strain evidence="4">JU1422</strain>
    </source>
</reference>
<sequence length="463" mass="51009">MVTSSRQKKRCKPHQNFGFYSFLLPSFTEKINRETENFVKTLLLLLAPLGCIKMRIITVLAISTVVLTTRADTKPIQSNDAPPETQAIKDEASQILFGERGILTGIFRMMDQQRKVQTAPQHDTVAADNSKIGNFDFKKIVDTLVSGSASKGELGDHGTELPEVLGICNRLSCGDIYKAIDKFRKSEMFSNFQTALTLVNDPNGWETIGKLLSNPELIAQFTAGSGMEELFGSALGTAEKESKANRSKNSKIMPEDGDFGIDFSEDGEGENVTKTIDKTDPKIEFSVDKKGGSEDYYSEIATAGDESEEEIIVDQTLPPSTKITKSAIGTTDFNEKLPPVSFSIDGGGDDKETEETESVMTAELPPKIPPRVLKRIHAGGPTDTKDGVQPASVTRISFATTSSPTTYSTTPFRPVQMTTRPVMTTTWRTRITTTTKPTTTTTLRNYRKDNDYYAMYYDDVDKG</sequence>
<keyword evidence="2" id="KW-1133">Transmembrane helix</keyword>
<feature type="compositionally biased region" description="Acidic residues" evidence="1">
    <location>
        <begin position="255"/>
        <end position="269"/>
    </location>
</feature>
<name>A0A2G5SVV6_9PELO</name>
<proteinExistence type="predicted"/>
<keyword evidence="4" id="KW-1185">Reference proteome</keyword>
<evidence type="ECO:0000313" key="4">
    <source>
        <dbReference type="Proteomes" id="UP000230233"/>
    </source>
</evidence>
<keyword evidence="2" id="KW-0812">Transmembrane</keyword>
<dbReference type="OrthoDB" id="5821209at2759"/>
<feature type="region of interest" description="Disordered" evidence="1">
    <location>
        <begin position="242"/>
        <end position="271"/>
    </location>
</feature>
<feature type="transmembrane region" description="Helical" evidence="2">
    <location>
        <begin position="42"/>
        <end position="67"/>
    </location>
</feature>
<accession>A0A2G5SVV6</accession>
<organism evidence="3 4">
    <name type="scientific">Caenorhabditis nigoni</name>
    <dbReference type="NCBI Taxonomy" id="1611254"/>
    <lineage>
        <taxon>Eukaryota</taxon>
        <taxon>Metazoa</taxon>
        <taxon>Ecdysozoa</taxon>
        <taxon>Nematoda</taxon>
        <taxon>Chromadorea</taxon>
        <taxon>Rhabditida</taxon>
        <taxon>Rhabditina</taxon>
        <taxon>Rhabditomorpha</taxon>
        <taxon>Rhabditoidea</taxon>
        <taxon>Rhabditidae</taxon>
        <taxon>Peloderinae</taxon>
        <taxon>Caenorhabditis</taxon>
    </lineage>
</organism>
<evidence type="ECO:0000313" key="3">
    <source>
        <dbReference type="EMBL" id="PIC18966.1"/>
    </source>
</evidence>
<keyword evidence="2" id="KW-0472">Membrane</keyword>
<evidence type="ECO:0000256" key="2">
    <source>
        <dbReference type="SAM" id="Phobius"/>
    </source>
</evidence>
<evidence type="ECO:0000256" key="1">
    <source>
        <dbReference type="SAM" id="MobiDB-lite"/>
    </source>
</evidence>
<protein>
    <submittedName>
        <fullName evidence="3">Uncharacterized protein</fullName>
    </submittedName>
</protein>
<dbReference type="Proteomes" id="UP000230233">
    <property type="component" value="Chromosome X"/>
</dbReference>
<gene>
    <name evidence="3" type="primary">Cni-B0403.5</name>
    <name evidence="3" type="synonym">Cnig_chr_X.g24672</name>
    <name evidence="3" type="ORF">B9Z55_024672</name>
</gene>
<dbReference type="EMBL" id="PDUG01000006">
    <property type="protein sequence ID" value="PIC18966.1"/>
    <property type="molecule type" value="Genomic_DNA"/>
</dbReference>
<dbReference type="AlphaFoldDB" id="A0A2G5SVV6"/>